<organism evidence="1 2">
    <name type="scientific">Promicromonospora umidemergens</name>
    <dbReference type="NCBI Taxonomy" id="629679"/>
    <lineage>
        <taxon>Bacteria</taxon>
        <taxon>Bacillati</taxon>
        <taxon>Actinomycetota</taxon>
        <taxon>Actinomycetes</taxon>
        <taxon>Micrococcales</taxon>
        <taxon>Promicromonosporaceae</taxon>
        <taxon>Promicromonospora</taxon>
    </lineage>
</organism>
<name>A0ABP8YAK3_9MICO</name>
<dbReference type="EMBL" id="BAABHM010000036">
    <property type="protein sequence ID" value="GAA4723668.1"/>
    <property type="molecule type" value="Genomic_DNA"/>
</dbReference>
<dbReference type="Proteomes" id="UP001500843">
    <property type="component" value="Unassembled WGS sequence"/>
</dbReference>
<sequence length="73" mass="6534">MAGGATCSGEVLWPVAGTGRSTLGVTGADAGAGEAAGGAAGVAGLCGPALGLSALFAAGAVFGGRSNAKTRGV</sequence>
<accession>A0ABP8YAK3</accession>
<evidence type="ECO:0000313" key="1">
    <source>
        <dbReference type="EMBL" id="GAA4723668.1"/>
    </source>
</evidence>
<protein>
    <submittedName>
        <fullName evidence="1">Uncharacterized protein</fullName>
    </submittedName>
</protein>
<evidence type="ECO:0000313" key="2">
    <source>
        <dbReference type="Proteomes" id="UP001500843"/>
    </source>
</evidence>
<keyword evidence="2" id="KW-1185">Reference proteome</keyword>
<comment type="caution">
    <text evidence="1">The sequence shown here is derived from an EMBL/GenBank/DDBJ whole genome shotgun (WGS) entry which is preliminary data.</text>
</comment>
<reference evidence="2" key="1">
    <citation type="journal article" date="2019" name="Int. J. Syst. Evol. Microbiol.">
        <title>The Global Catalogue of Microorganisms (GCM) 10K type strain sequencing project: providing services to taxonomists for standard genome sequencing and annotation.</title>
        <authorList>
            <consortium name="The Broad Institute Genomics Platform"/>
            <consortium name="The Broad Institute Genome Sequencing Center for Infectious Disease"/>
            <person name="Wu L."/>
            <person name="Ma J."/>
        </authorList>
    </citation>
    <scope>NUCLEOTIDE SEQUENCE [LARGE SCALE GENOMIC DNA]</scope>
    <source>
        <strain evidence="2">JCM 17975</strain>
    </source>
</reference>
<proteinExistence type="predicted"/>
<gene>
    <name evidence="1" type="ORF">GCM10023198_55710</name>
</gene>